<evidence type="ECO:0000313" key="2">
    <source>
        <dbReference type="Proteomes" id="UP000232688"/>
    </source>
</evidence>
<dbReference type="InterPro" id="IPR011426">
    <property type="entry name" value="CamS"/>
</dbReference>
<protein>
    <submittedName>
        <fullName evidence="1">Uncharacterized protein</fullName>
    </submittedName>
</protein>
<comment type="caution">
    <text evidence="1">The sequence shown here is derived from an EMBL/GenBank/DDBJ whole genome shotgun (WGS) entry which is preliminary data.</text>
</comment>
<dbReference type="Gene3D" id="3.10.570.10">
    <property type="entry name" value="sex pheromone staph- cam373 precursor domain"/>
    <property type="match status" value="1"/>
</dbReference>
<dbReference type="VEuPathDB" id="FungiDB:RhiirA1_484592"/>
<name>A0A2N0QJ63_9GLOM</name>
<proteinExistence type="predicted"/>
<feature type="non-terminal residue" evidence="1">
    <location>
        <position position="80"/>
    </location>
</feature>
<evidence type="ECO:0000313" key="1">
    <source>
        <dbReference type="EMBL" id="PKC51083.1"/>
    </source>
</evidence>
<gene>
    <name evidence="1" type="ORF">RhiirA1_484592</name>
</gene>
<dbReference type="AlphaFoldDB" id="A0A2N0QJ63"/>
<dbReference type="Proteomes" id="UP000232688">
    <property type="component" value="Unassembled WGS sequence"/>
</dbReference>
<feature type="non-terminal residue" evidence="1">
    <location>
        <position position="1"/>
    </location>
</feature>
<reference evidence="1 2" key="2">
    <citation type="submission" date="2017-10" db="EMBL/GenBank/DDBJ databases">
        <title>Genome analyses suggest a sexual origin of heterokaryosis in a supposedly ancient asexual fungus.</title>
        <authorList>
            <person name="Corradi N."/>
            <person name="Sedzielewska K."/>
            <person name="Noel J."/>
            <person name="Charron P."/>
            <person name="Farinelli L."/>
            <person name="Marton T."/>
            <person name="Kruger M."/>
            <person name="Pelin A."/>
            <person name="Brachmann A."/>
            <person name="Corradi N."/>
        </authorList>
    </citation>
    <scope>NUCLEOTIDE SEQUENCE [LARGE SCALE GENOMIC DNA]</scope>
    <source>
        <strain evidence="1 2">A1</strain>
    </source>
</reference>
<dbReference type="Pfam" id="PF07537">
    <property type="entry name" value="CamS"/>
    <property type="match status" value="1"/>
</dbReference>
<organism evidence="1 2">
    <name type="scientific">Rhizophagus irregularis</name>
    <dbReference type="NCBI Taxonomy" id="588596"/>
    <lineage>
        <taxon>Eukaryota</taxon>
        <taxon>Fungi</taxon>
        <taxon>Fungi incertae sedis</taxon>
        <taxon>Mucoromycota</taxon>
        <taxon>Glomeromycotina</taxon>
        <taxon>Glomeromycetes</taxon>
        <taxon>Glomerales</taxon>
        <taxon>Glomeraceae</taxon>
        <taxon>Rhizophagus</taxon>
    </lineage>
</organism>
<accession>A0A2N0QJ63</accession>
<reference evidence="1 2" key="1">
    <citation type="submission" date="2017-10" db="EMBL/GenBank/DDBJ databases">
        <title>Extensive intraspecific genome diversity in a model arbuscular mycorrhizal fungus.</title>
        <authorList>
            <person name="Chen E.C.H."/>
            <person name="Morin E."/>
            <person name="Baudet D."/>
            <person name="Noel J."/>
            <person name="Ndikumana S."/>
            <person name="Charron P."/>
            <person name="St-Onge C."/>
            <person name="Giorgi J."/>
            <person name="Grigoriev I.V."/>
            <person name="Roux C."/>
            <person name="Martin F.M."/>
            <person name="Corradi N."/>
        </authorList>
    </citation>
    <scope>NUCLEOTIDE SEQUENCE [LARGE SCALE GENOMIC DNA]</scope>
    <source>
        <strain evidence="1 2">A1</strain>
    </source>
</reference>
<sequence>QYGEYYDEPIPADVLEQKGKEIAQEVITRLRARPELSEIPIVIGLFKQEARNSIVPGTYFAYSVSDGGQNGLGDWQEIDE</sequence>
<dbReference type="EMBL" id="LLXH01008382">
    <property type="protein sequence ID" value="PKC51083.1"/>
    <property type="molecule type" value="Genomic_DNA"/>
</dbReference>